<protein>
    <submittedName>
        <fullName evidence="1">Uncharacterized protein</fullName>
    </submittedName>
</protein>
<name>A0A6C0CNV3_9ZZZZ</name>
<dbReference type="EMBL" id="MN739461">
    <property type="protein sequence ID" value="QHT05963.1"/>
    <property type="molecule type" value="Genomic_DNA"/>
</dbReference>
<dbReference type="AlphaFoldDB" id="A0A6C0CNV3"/>
<evidence type="ECO:0000313" key="1">
    <source>
        <dbReference type="EMBL" id="QHT05963.1"/>
    </source>
</evidence>
<organism evidence="1">
    <name type="scientific">viral metagenome</name>
    <dbReference type="NCBI Taxonomy" id="1070528"/>
    <lineage>
        <taxon>unclassified sequences</taxon>
        <taxon>metagenomes</taxon>
        <taxon>organismal metagenomes</taxon>
    </lineage>
</organism>
<sequence length="32" mass="3650">MSKLCKCKKINTKSRCKCCGKIKSKCKGKQEK</sequence>
<reference evidence="1" key="1">
    <citation type="journal article" date="2020" name="Nature">
        <title>Giant virus diversity and host interactions through global metagenomics.</title>
        <authorList>
            <person name="Schulz F."/>
            <person name="Roux S."/>
            <person name="Paez-Espino D."/>
            <person name="Jungbluth S."/>
            <person name="Walsh D.A."/>
            <person name="Denef V.J."/>
            <person name="McMahon K.D."/>
            <person name="Konstantinidis K.T."/>
            <person name="Eloe-Fadrosh E.A."/>
            <person name="Kyrpides N.C."/>
            <person name="Woyke T."/>
        </authorList>
    </citation>
    <scope>NUCLEOTIDE SEQUENCE</scope>
    <source>
        <strain evidence="1">GVMAG-M-3300021425-14</strain>
    </source>
</reference>
<accession>A0A6C0CNV3</accession>
<proteinExistence type="predicted"/>